<evidence type="ECO:0000256" key="2">
    <source>
        <dbReference type="PROSITE-ProRule" id="PRU00169"/>
    </source>
</evidence>
<feature type="domain" description="Response regulatory" evidence="3">
    <location>
        <begin position="3"/>
        <end position="121"/>
    </location>
</feature>
<dbReference type="Gene3D" id="3.40.50.2300">
    <property type="match status" value="1"/>
</dbReference>
<reference evidence="5" key="1">
    <citation type="submission" date="2015-02" db="EMBL/GenBank/DDBJ databases">
        <title>Description and complete genome sequence of the first cultured representative of the subdivision 5 of the Verrucomicrobia phylum.</title>
        <authorList>
            <person name="Spring S."/>
            <person name="Bunk B."/>
            <person name="Sproer C."/>
            <person name="Klenk H.-P."/>
        </authorList>
    </citation>
    <scope>NUCLEOTIDE SEQUENCE [LARGE SCALE GENOMIC DNA]</scope>
    <source>
        <strain evidence="5">L21-Fru-AB</strain>
    </source>
</reference>
<name>A0A0G3EE14_9BACT</name>
<dbReference type="GO" id="GO:0000160">
    <property type="term" value="P:phosphorelay signal transduction system"/>
    <property type="evidence" value="ECO:0007669"/>
    <property type="project" value="InterPro"/>
</dbReference>
<dbReference type="InterPro" id="IPR050595">
    <property type="entry name" value="Bact_response_regulator"/>
</dbReference>
<dbReference type="KEGG" id="vbl:L21SP4_01305"/>
<feature type="modified residue" description="4-aspartylphosphate" evidence="2">
    <location>
        <position position="52"/>
    </location>
</feature>
<gene>
    <name evidence="4" type="ORF">L21SP4_01305</name>
</gene>
<dbReference type="RefSeq" id="WP_052881877.1">
    <property type="nucleotide sequence ID" value="NZ_CP010904.1"/>
</dbReference>
<dbReference type="Pfam" id="PF00072">
    <property type="entry name" value="Response_reg"/>
    <property type="match status" value="1"/>
</dbReference>
<dbReference type="OrthoDB" id="9800897at2"/>
<proteinExistence type="predicted"/>
<dbReference type="Proteomes" id="UP000035268">
    <property type="component" value="Chromosome"/>
</dbReference>
<dbReference type="SMART" id="SM00448">
    <property type="entry name" value="REC"/>
    <property type="match status" value="1"/>
</dbReference>
<dbReference type="PANTHER" id="PTHR44591">
    <property type="entry name" value="STRESS RESPONSE REGULATOR PROTEIN 1"/>
    <property type="match status" value="1"/>
</dbReference>
<dbReference type="PANTHER" id="PTHR44591:SF18">
    <property type="entry name" value="REGULATORY PROTEIN"/>
    <property type="match status" value="1"/>
</dbReference>
<dbReference type="AlphaFoldDB" id="A0A0G3EE14"/>
<evidence type="ECO:0000256" key="1">
    <source>
        <dbReference type="ARBA" id="ARBA00022553"/>
    </source>
</evidence>
<organism evidence="4 5">
    <name type="scientific">Kiritimatiella glycovorans</name>
    <dbReference type="NCBI Taxonomy" id="1307763"/>
    <lineage>
        <taxon>Bacteria</taxon>
        <taxon>Pseudomonadati</taxon>
        <taxon>Kiritimatiellota</taxon>
        <taxon>Kiritimatiellia</taxon>
        <taxon>Kiritimatiellales</taxon>
        <taxon>Kiritimatiellaceae</taxon>
        <taxon>Kiritimatiella</taxon>
    </lineage>
</organism>
<reference evidence="4 5" key="2">
    <citation type="journal article" date="2016" name="ISME J.">
        <title>Characterization of the first cultured representative of Verrucomicrobia subdivision 5 indicates the proposal of a novel phylum.</title>
        <authorList>
            <person name="Spring S."/>
            <person name="Bunk B."/>
            <person name="Sproer C."/>
            <person name="Schumann P."/>
            <person name="Rohde M."/>
            <person name="Tindall B.J."/>
            <person name="Klenk H.P."/>
        </authorList>
    </citation>
    <scope>NUCLEOTIDE SEQUENCE [LARGE SCALE GENOMIC DNA]</scope>
    <source>
        <strain evidence="4 5">L21-Fru-AB</strain>
    </source>
</reference>
<evidence type="ECO:0000313" key="5">
    <source>
        <dbReference type="Proteomes" id="UP000035268"/>
    </source>
</evidence>
<evidence type="ECO:0000259" key="3">
    <source>
        <dbReference type="PROSITE" id="PS50110"/>
    </source>
</evidence>
<accession>A0A0G3EE14</accession>
<sequence>MAKILVVDDDPDVVEAVTLVLGSEGHETATANNRGDGMVAVKSFNPELLVLDVMMEQQDDGFTMAQELRRNGFDRPILMLTSLGKVTGLDYGRDESVVPVDAFMEKPVEPGALVERVNELLAAKEG</sequence>
<dbReference type="EMBL" id="CP010904">
    <property type="protein sequence ID" value="AKJ64553.1"/>
    <property type="molecule type" value="Genomic_DNA"/>
</dbReference>
<evidence type="ECO:0000313" key="4">
    <source>
        <dbReference type="EMBL" id="AKJ64553.1"/>
    </source>
</evidence>
<dbReference type="PROSITE" id="PS50110">
    <property type="entry name" value="RESPONSE_REGULATORY"/>
    <property type="match status" value="1"/>
</dbReference>
<dbReference type="STRING" id="1307763.L21SP4_01305"/>
<keyword evidence="1 2" id="KW-0597">Phosphoprotein</keyword>
<dbReference type="InterPro" id="IPR001789">
    <property type="entry name" value="Sig_transdc_resp-reg_receiver"/>
</dbReference>
<protein>
    <submittedName>
        <fullName evidence="4">Response regulator receiver protein</fullName>
    </submittedName>
</protein>
<dbReference type="InterPro" id="IPR011006">
    <property type="entry name" value="CheY-like_superfamily"/>
</dbReference>
<dbReference type="SUPFAM" id="SSF52172">
    <property type="entry name" value="CheY-like"/>
    <property type="match status" value="1"/>
</dbReference>
<keyword evidence="5" id="KW-1185">Reference proteome</keyword>